<dbReference type="Proteomes" id="UP001165060">
    <property type="component" value="Unassembled WGS sequence"/>
</dbReference>
<dbReference type="InterPro" id="IPR037473">
    <property type="entry name" value="Lcp-like"/>
</dbReference>
<gene>
    <name evidence="3" type="ORF">TeGR_g3663</name>
</gene>
<feature type="domain" description="ER-bound oxygenase mpaB/mpaB'/Rubber oxygenase catalytic" evidence="2">
    <location>
        <begin position="158"/>
        <end position="369"/>
    </location>
</feature>
<comment type="caution">
    <text evidence="3">The sequence shown here is derived from an EMBL/GenBank/DDBJ whole genome shotgun (WGS) entry which is preliminary data.</text>
</comment>
<evidence type="ECO:0000259" key="2">
    <source>
        <dbReference type="Pfam" id="PF09995"/>
    </source>
</evidence>
<sequence length="466" mass="50139">MLSHPGFSSSCSAPSPLVHDASSSSYHYEVGTAVSHLGISFPITPAHRFPLHLDPAKAIGDPLADAALAEVLSAPASAPATAPASRDFHGRIASHAASAPSSASSLFLSSLSSPPPFPVDWDAVERGQLHFLGRAPAASLALLHLSLVGGFSAPNINKVLNSTGYLTHSEPRMVQTRLFETFVMIMACMNGGRSTFAPNGDGLNAVTKVRLLHAFVRRSIQRKNSWDSSTNGVPINQNHMAVTGLSFSVNVIWGCDGYGCPMSASEREDYTQLWRVICHYIGVLPEHNPHTSYSSAVTALESLALYCVAPDPSSARASHAVLHGVSQQPPYWSLAFHAAMSRWLMGDELADQLALPAPTLYTRLCRRVLLTALSAHFIFFKYVGKERHAVRLGRAMNAEVNNLLKWGASESVKFGGIEEREQVGTPPPPPRRRPLFLPALLVVVGVATTTTLCLSAKLLRRVPPHS</sequence>
<name>A0ABQ6MN56_9STRA</name>
<evidence type="ECO:0000313" key="4">
    <source>
        <dbReference type="Proteomes" id="UP001165060"/>
    </source>
</evidence>
<dbReference type="InterPro" id="IPR018713">
    <property type="entry name" value="MPAB/Lcp_cat_dom"/>
</dbReference>
<dbReference type="PANTHER" id="PTHR37539">
    <property type="entry name" value="SECRETED PROTEIN-RELATED"/>
    <property type="match status" value="1"/>
</dbReference>
<feature type="transmembrane region" description="Helical" evidence="1">
    <location>
        <begin position="435"/>
        <end position="459"/>
    </location>
</feature>
<evidence type="ECO:0000313" key="3">
    <source>
        <dbReference type="EMBL" id="GMI28814.1"/>
    </source>
</evidence>
<protein>
    <recommendedName>
        <fullName evidence="2">ER-bound oxygenase mpaB/mpaB'/Rubber oxygenase catalytic domain-containing protein</fullName>
    </recommendedName>
</protein>
<reference evidence="3 4" key="1">
    <citation type="journal article" date="2023" name="Commun. Biol.">
        <title>Genome analysis of Parmales, the sister group of diatoms, reveals the evolutionary specialization of diatoms from phago-mixotrophs to photoautotrophs.</title>
        <authorList>
            <person name="Ban H."/>
            <person name="Sato S."/>
            <person name="Yoshikawa S."/>
            <person name="Yamada K."/>
            <person name="Nakamura Y."/>
            <person name="Ichinomiya M."/>
            <person name="Sato N."/>
            <person name="Blanc-Mathieu R."/>
            <person name="Endo H."/>
            <person name="Kuwata A."/>
            <person name="Ogata H."/>
        </authorList>
    </citation>
    <scope>NUCLEOTIDE SEQUENCE [LARGE SCALE GENOMIC DNA]</scope>
</reference>
<organism evidence="3 4">
    <name type="scientific">Tetraparma gracilis</name>
    <dbReference type="NCBI Taxonomy" id="2962635"/>
    <lineage>
        <taxon>Eukaryota</taxon>
        <taxon>Sar</taxon>
        <taxon>Stramenopiles</taxon>
        <taxon>Ochrophyta</taxon>
        <taxon>Bolidophyceae</taxon>
        <taxon>Parmales</taxon>
        <taxon>Triparmaceae</taxon>
        <taxon>Tetraparma</taxon>
    </lineage>
</organism>
<keyword evidence="4" id="KW-1185">Reference proteome</keyword>
<proteinExistence type="predicted"/>
<dbReference type="PANTHER" id="PTHR37539:SF1">
    <property type="entry name" value="ER-BOUND OXYGENASE MPAB_MPAB'_RUBBER OXYGENASE CATALYTIC DOMAIN-CONTAINING PROTEIN"/>
    <property type="match status" value="1"/>
</dbReference>
<keyword evidence="1" id="KW-0472">Membrane</keyword>
<keyword evidence="1" id="KW-1133">Transmembrane helix</keyword>
<dbReference type="Pfam" id="PF09995">
    <property type="entry name" value="MPAB_Lcp_cat"/>
    <property type="match status" value="1"/>
</dbReference>
<dbReference type="EMBL" id="BRYB01001574">
    <property type="protein sequence ID" value="GMI28814.1"/>
    <property type="molecule type" value="Genomic_DNA"/>
</dbReference>
<keyword evidence="1" id="KW-0812">Transmembrane</keyword>
<accession>A0ABQ6MN56</accession>
<evidence type="ECO:0000256" key="1">
    <source>
        <dbReference type="SAM" id="Phobius"/>
    </source>
</evidence>